<feature type="domain" description="FBD" evidence="1">
    <location>
        <begin position="31"/>
        <end position="74"/>
    </location>
</feature>
<protein>
    <recommendedName>
        <fullName evidence="1">FBD domain-containing protein</fullName>
    </recommendedName>
</protein>
<accession>A0A0A9GQZ5</accession>
<dbReference type="InterPro" id="IPR006566">
    <property type="entry name" value="FBD"/>
</dbReference>
<evidence type="ECO:0000259" key="1">
    <source>
        <dbReference type="Pfam" id="PF08387"/>
    </source>
</evidence>
<sequence>MVFFYGGTMSYRTRKDGYYYWPGKVAWAEVSSCMRCGLDHLKMVYMSGFRCYRAQMELLCSILANGAALEHVTIQPMVTINDSILMNLGKPDRTICDWAHRASKRFGKEITVVSSHQRLCL</sequence>
<reference evidence="2" key="1">
    <citation type="submission" date="2014-09" db="EMBL/GenBank/DDBJ databases">
        <authorList>
            <person name="Magalhaes I.L.F."/>
            <person name="Oliveira U."/>
            <person name="Santos F.R."/>
            <person name="Vidigal T.H.D.A."/>
            <person name="Brescovit A.D."/>
            <person name="Santos A.J."/>
        </authorList>
    </citation>
    <scope>NUCLEOTIDE SEQUENCE</scope>
    <source>
        <tissue evidence="2">Shoot tissue taken approximately 20 cm above the soil surface</tissue>
    </source>
</reference>
<dbReference type="AlphaFoldDB" id="A0A0A9GQZ5"/>
<reference evidence="2" key="2">
    <citation type="journal article" date="2015" name="Data Brief">
        <title>Shoot transcriptome of the giant reed, Arundo donax.</title>
        <authorList>
            <person name="Barrero R.A."/>
            <person name="Guerrero F.D."/>
            <person name="Moolhuijzen P."/>
            <person name="Goolsby J.A."/>
            <person name="Tidwell J."/>
            <person name="Bellgard S.E."/>
            <person name="Bellgard M.I."/>
        </authorList>
    </citation>
    <scope>NUCLEOTIDE SEQUENCE</scope>
    <source>
        <tissue evidence="2">Shoot tissue taken approximately 20 cm above the soil surface</tissue>
    </source>
</reference>
<dbReference type="EMBL" id="GBRH01170336">
    <property type="protein sequence ID" value="JAE27560.1"/>
    <property type="molecule type" value="Transcribed_RNA"/>
</dbReference>
<name>A0A0A9GQZ5_ARUDO</name>
<evidence type="ECO:0000313" key="2">
    <source>
        <dbReference type="EMBL" id="JAE27560.1"/>
    </source>
</evidence>
<dbReference type="Pfam" id="PF08387">
    <property type="entry name" value="FBD"/>
    <property type="match status" value="1"/>
</dbReference>
<proteinExistence type="predicted"/>
<organism evidence="2">
    <name type="scientific">Arundo donax</name>
    <name type="common">Giant reed</name>
    <name type="synonym">Donax arundinaceus</name>
    <dbReference type="NCBI Taxonomy" id="35708"/>
    <lineage>
        <taxon>Eukaryota</taxon>
        <taxon>Viridiplantae</taxon>
        <taxon>Streptophyta</taxon>
        <taxon>Embryophyta</taxon>
        <taxon>Tracheophyta</taxon>
        <taxon>Spermatophyta</taxon>
        <taxon>Magnoliopsida</taxon>
        <taxon>Liliopsida</taxon>
        <taxon>Poales</taxon>
        <taxon>Poaceae</taxon>
        <taxon>PACMAD clade</taxon>
        <taxon>Arundinoideae</taxon>
        <taxon>Arundineae</taxon>
        <taxon>Arundo</taxon>
    </lineage>
</organism>